<comment type="caution">
    <text evidence="1">The sequence shown here is derived from an EMBL/GenBank/DDBJ whole genome shotgun (WGS) entry which is preliminary data.</text>
</comment>
<proteinExistence type="predicted"/>
<evidence type="ECO:0000313" key="2">
    <source>
        <dbReference type="Proteomes" id="UP000604046"/>
    </source>
</evidence>
<protein>
    <submittedName>
        <fullName evidence="1">Uncharacterized protein</fullName>
    </submittedName>
</protein>
<sequence>MKWCRATRRGAGAASPPAPAELLFTLQVPGPYMYVNCANLPSRVPHPPCSWREMAEAAEGSHGSWRCLHGLEVVGPRQAKGLHFTSTWPSDQLFMAPLSWLLSHPLWCSALVLRSLSFAIVAIASSTLTRGFGGSAGLFAPRETSPWHDAPENFETRNCQNL</sequence>
<evidence type="ECO:0000313" key="1">
    <source>
        <dbReference type="EMBL" id="CAE6970703.1"/>
    </source>
</evidence>
<organism evidence="1 2">
    <name type="scientific">Symbiodinium natans</name>
    <dbReference type="NCBI Taxonomy" id="878477"/>
    <lineage>
        <taxon>Eukaryota</taxon>
        <taxon>Sar</taxon>
        <taxon>Alveolata</taxon>
        <taxon>Dinophyceae</taxon>
        <taxon>Suessiales</taxon>
        <taxon>Symbiodiniaceae</taxon>
        <taxon>Symbiodinium</taxon>
    </lineage>
</organism>
<keyword evidence="2" id="KW-1185">Reference proteome</keyword>
<dbReference type="EMBL" id="CAJNDS010000149">
    <property type="protein sequence ID" value="CAE6970703.1"/>
    <property type="molecule type" value="Genomic_DNA"/>
</dbReference>
<dbReference type="AlphaFoldDB" id="A0A812I150"/>
<name>A0A812I150_9DINO</name>
<reference evidence="1" key="1">
    <citation type="submission" date="2021-02" db="EMBL/GenBank/DDBJ databases">
        <authorList>
            <person name="Dougan E. K."/>
            <person name="Rhodes N."/>
            <person name="Thang M."/>
            <person name="Chan C."/>
        </authorList>
    </citation>
    <scope>NUCLEOTIDE SEQUENCE</scope>
</reference>
<dbReference type="Proteomes" id="UP000604046">
    <property type="component" value="Unassembled WGS sequence"/>
</dbReference>
<gene>
    <name evidence="1" type="ORF">SNAT2548_LOCUS2508</name>
</gene>
<accession>A0A812I150</accession>